<keyword evidence="2" id="KW-1185">Reference proteome</keyword>
<name>A0AAN4Z4B2_9BILA</name>
<sequence>TAMFEPYNHLLQFGRVTSNPGKSRSCVLESICKRIWKILSKNRSRVSFSIPIDFLDALERLKDPTLPHYSGKKDADARGEFTTCQEVQYFFYTNCNTSDLKALSYKFDPELVRNEWMLRRAMLLDLWRRTARKFANRNRKQTIQEKETDPYAKYIIHENAREPVEVEETKVEREREKKKRSVYYLTQLFQYAVRRMIWERRRLTSSSDPWDTFFYRAYAAKKPTEESCARMERKRRPRVELGHREFDTV</sequence>
<proteinExistence type="predicted"/>
<dbReference type="EMBL" id="BTRK01000001">
    <property type="protein sequence ID" value="GMR34013.1"/>
    <property type="molecule type" value="Genomic_DNA"/>
</dbReference>
<gene>
    <name evidence="1" type="ORF">PMAYCL1PPCAC_04208</name>
</gene>
<reference evidence="2" key="1">
    <citation type="submission" date="2022-10" db="EMBL/GenBank/DDBJ databases">
        <title>Genome assembly of Pristionchus species.</title>
        <authorList>
            <person name="Yoshida K."/>
            <person name="Sommer R.J."/>
        </authorList>
    </citation>
    <scope>NUCLEOTIDE SEQUENCE [LARGE SCALE GENOMIC DNA]</scope>
    <source>
        <strain evidence="2">RS5460</strain>
    </source>
</reference>
<protein>
    <submittedName>
        <fullName evidence="1">Uncharacterized protein</fullName>
    </submittedName>
</protein>
<dbReference type="Proteomes" id="UP001328107">
    <property type="component" value="Unassembled WGS sequence"/>
</dbReference>
<evidence type="ECO:0000313" key="2">
    <source>
        <dbReference type="Proteomes" id="UP001328107"/>
    </source>
</evidence>
<comment type="caution">
    <text evidence="1">The sequence shown here is derived from an EMBL/GenBank/DDBJ whole genome shotgun (WGS) entry which is preliminary data.</text>
</comment>
<organism evidence="1 2">
    <name type="scientific">Pristionchus mayeri</name>
    <dbReference type="NCBI Taxonomy" id="1317129"/>
    <lineage>
        <taxon>Eukaryota</taxon>
        <taxon>Metazoa</taxon>
        <taxon>Ecdysozoa</taxon>
        <taxon>Nematoda</taxon>
        <taxon>Chromadorea</taxon>
        <taxon>Rhabditida</taxon>
        <taxon>Rhabditina</taxon>
        <taxon>Diplogasteromorpha</taxon>
        <taxon>Diplogasteroidea</taxon>
        <taxon>Neodiplogasteridae</taxon>
        <taxon>Pristionchus</taxon>
    </lineage>
</organism>
<dbReference type="AlphaFoldDB" id="A0AAN4Z4B2"/>
<feature type="non-terminal residue" evidence="1">
    <location>
        <position position="1"/>
    </location>
</feature>
<evidence type="ECO:0000313" key="1">
    <source>
        <dbReference type="EMBL" id="GMR34013.1"/>
    </source>
</evidence>
<accession>A0AAN4Z4B2</accession>